<organism evidence="3">
    <name type="scientific">Gordonia sp. MP11Mi</name>
    <dbReference type="NCBI Taxonomy" id="3022769"/>
    <lineage>
        <taxon>Bacteria</taxon>
        <taxon>Bacillati</taxon>
        <taxon>Actinomycetota</taxon>
        <taxon>Actinomycetes</taxon>
        <taxon>Mycobacteriales</taxon>
        <taxon>Gordoniaceae</taxon>
        <taxon>Gordonia</taxon>
    </lineage>
</organism>
<dbReference type="AlphaFoldDB" id="A0AA97CTU5"/>
<protein>
    <recommendedName>
        <fullName evidence="4">Alpha/beta hydrolase</fullName>
    </recommendedName>
</protein>
<feature type="transmembrane region" description="Helical" evidence="2">
    <location>
        <begin position="43"/>
        <end position="68"/>
    </location>
</feature>
<keyword evidence="2" id="KW-0812">Transmembrane</keyword>
<name>A0AA97CTU5_9ACTN</name>
<dbReference type="EMBL" id="CP128986">
    <property type="protein sequence ID" value="WOC11032.1"/>
    <property type="molecule type" value="Genomic_DNA"/>
</dbReference>
<proteinExistence type="predicted"/>
<dbReference type="SUPFAM" id="SSF53474">
    <property type="entry name" value="alpha/beta-Hydrolases"/>
    <property type="match status" value="1"/>
</dbReference>
<dbReference type="Gene3D" id="3.40.50.1820">
    <property type="entry name" value="alpha/beta hydrolase"/>
    <property type="match status" value="1"/>
</dbReference>
<evidence type="ECO:0000313" key="3">
    <source>
        <dbReference type="EMBL" id="WOC11032.1"/>
    </source>
</evidence>
<keyword evidence="2" id="KW-0472">Membrane</keyword>
<dbReference type="InterPro" id="IPR029058">
    <property type="entry name" value="AB_hydrolase_fold"/>
</dbReference>
<gene>
    <name evidence="3" type="ORF">MP11Mi_00930</name>
</gene>
<evidence type="ECO:0008006" key="4">
    <source>
        <dbReference type="Google" id="ProtNLM"/>
    </source>
</evidence>
<evidence type="ECO:0000256" key="1">
    <source>
        <dbReference type="SAM" id="MobiDB-lite"/>
    </source>
</evidence>
<reference evidence="3" key="1">
    <citation type="submission" date="2023-06" db="EMBL/GenBank/DDBJ databases">
        <title>Gordonia sp. nov. and Pseudochrobactrum sp. nov., two species isolated from the burying beetle Nicrophorus vespilloides.</title>
        <authorList>
            <person name="Poehlein A."/>
            <person name="Guzman J."/>
            <person name="Daniel R."/>
            <person name="Vilcinskas A."/>
        </authorList>
    </citation>
    <scope>NUCLEOTIDE SEQUENCE</scope>
    <source>
        <strain evidence="3">MP11Mi</strain>
    </source>
</reference>
<accession>A0AA97CTU5</accession>
<sequence length="370" mass="40400">MGTRRRPNPIAVDSDSVEQTDDVQPGGAEESTSPKLRRRIFRVLRWLLVSLVSVVVVAIAVSAAFHWWQTPRDKRAIENQIGSEHRYVEVDGHRMSVAVQGAGPRILVLMPGLGTPEPIIGFAPLAARLAEQNTVVTVEPFGLGLSDGTDTPRTSEAIVEEIRSALHELGLRGPYVLMPHSVSGLYAMWWATHNPTEVAAVVGLDDERYTPAGARSSPDWPSWMASINTVGGTRDLIALDRATDYLGLAADYRDSLGGAGEYTADQQDLYLRGYSWVLNSTVLDEMAYEAENVRAAKGALFPPTLPALSILATSSLEVEPDWESAHRAAISNPAIQRIAIIDGHHYLFHAHAAEIAELSQKFLNENVPTR</sequence>
<evidence type="ECO:0000256" key="2">
    <source>
        <dbReference type="SAM" id="Phobius"/>
    </source>
</evidence>
<keyword evidence="2" id="KW-1133">Transmembrane helix</keyword>
<feature type="region of interest" description="Disordered" evidence="1">
    <location>
        <begin position="1"/>
        <end position="31"/>
    </location>
</feature>